<protein>
    <submittedName>
        <fullName evidence="1">Uncharacterized protein</fullName>
    </submittedName>
</protein>
<keyword evidence="2" id="KW-1185">Reference proteome</keyword>
<dbReference type="RefSeq" id="WP_307632106.1">
    <property type="nucleotide sequence ID" value="NZ_JAPHEH010000001.1"/>
</dbReference>
<sequence>MHCWDFHNCGEKKKNCPAFPVSGKNCALLAGTIGSGQPLFTFAQKSERCLRCAFFHSEHYAEEFEGALEHEPF</sequence>
<accession>A0A9X4RL15</accession>
<evidence type="ECO:0000313" key="2">
    <source>
        <dbReference type="Proteomes" id="UP001154240"/>
    </source>
</evidence>
<proteinExistence type="predicted"/>
<reference evidence="1" key="2">
    <citation type="submission" date="2022-10" db="EMBL/GenBank/DDBJ databases">
        <authorList>
            <person name="Aronson H.S."/>
        </authorList>
    </citation>
    <scope>NUCLEOTIDE SEQUENCE</scope>
    <source>
        <strain evidence="1">RS19-109</strain>
    </source>
</reference>
<gene>
    <name evidence="1" type="ORF">OLX77_03025</name>
</gene>
<dbReference type="EMBL" id="JAPHEH010000001">
    <property type="protein sequence ID" value="MDG4475130.1"/>
    <property type="molecule type" value="Genomic_DNA"/>
</dbReference>
<name>A0A9X4RL15_9BACT</name>
<reference evidence="1" key="1">
    <citation type="journal article" date="2022" name="bioRxiv">
        <title>Thiovibrio frasassiensisgen. nov., sp. nov., an autotrophic, elemental sulfur disproportionating bacterium isolated from sulfidic karst sediment, and proposal of Thiovibrionaceae fam. nov.</title>
        <authorList>
            <person name="Aronson H."/>
            <person name="Thomas C."/>
            <person name="Bhattacharyya M."/>
            <person name="Eckstein S."/>
            <person name="Jensen S."/>
            <person name="Barco R."/>
            <person name="Macalady J."/>
            <person name="Amend J."/>
        </authorList>
    </citation>
    <scope>NUCLEOTIDE SEQUENCE</scope>
    <source>
        <strain evidence="1">RS19-109</strain>
    </source>
</reference>
<dbReference type="Proteomes" id="UP001154240">
    <property type="component" value="Unassembled WGS sequence"/>
</dbReference>
<comment type="caution">
    <text evidence="1">The sequence shown here is derived from an EMBL/GenBank/DDBJ whole genome shotgun (WGS) entry which is preliminary data.</text>
</comment>
<dbReference type="NCBIfam" id="NF045718">
    <property type="entry name" value="two_CW_domain"/>
    <property type="match status" value="1"/>
</dbReference>
<dbReference type="AlphaFoldDB" id="A0A9X4RL15"/>
<dbReference type="InterPro" id="IPR054687">
    <property type="entry name" value="Two-CW_dom"/>
</dbReference>
<organism evidence="1 2">
    <name type="scientific">Thiovibrio frasassiensis</name>
    <dbReference type="NCBI Taxonomy" id="2984131"/>
    <lineage>
        <taxon>Bacteria</taxon>
        <taxon>Pseudomonadati</taxon>
        <taxon>Thermodesulfobacteriota</taxon>
        <taxon>Desulfobulbia</taxon>
        <taxon>Desulfobulbales</taxon>
        <taxon>Thiovibrionaceae</taxon>
        <taxon>Thiovibrio</taxon>
    </lineage>
</organism>
<evidence type="ECO:0000313" key="1">
    <source>
        <dbReference type="EMBL" id="MDG4475130.1"/>
    </source>
</evidence>